<evidence type="ECO:0000256" key="6">
    <source>
        <dbReference type="ARBA" id="ARBA00022792"/>
    </source>
</evidence>
<sequence>MSDTIETITELEELEENVGDRIAFGEYNASQIVAQREHNRRLAVQRHGELQKRTTSSSERMLSACTGALLTSLLVTPLDVVKTRLQSQEKCATGSIHFHRIADAGNKQLNGTLDGLYKIVRYEGVTSLWRGLSPALAMSIPATIIYFVGYDAVRDKTRQHIGEQSTLYQYSPLWAGGVARTFAAFLISPIELFRTRMQSVDGVNGFKSVLSGVQTMVKQHGPRSLWRGLVPTMWRDVPFSAFYWMSYEKSRSVLLSQMAIDNSSGPVDAMTEFKMAFAAGAISGMIAAVLTTPFDVVKTRLQVGSREERRMLNSLKDILRAEGIRGLYRGCIPRLAKIAPSCAIMISSYELGKMFFARRRAQEHGSKPSLSTQ</sequence>
<dbReference type="EMBL" id="JAEPQZ010000001">
    <property type="protein sequence ID" value="KAG2185820.1"/>
    <property type="molecule type" value="Genomic_DNA"/>
</dbReference>
<evidence type="ECO:0000256" key="7">
    <source>
        <dbReference type="ARBA" id="ARBA00022989"/>
    </source>
</evidence>
<dbReference type="Proteomes" id="UP000654370">
    <property type="component" value="Unassembled WGS sequence"/>
</dbReference>
<dbReference type="InterPro" id="IPR045315">
    <property type="entry name" value="Mtm1-like"/>
</dbReference>
<dbReference type="PROSITE" id="PS50920">
    <property type="entry name" value="SOLCAR"/>
    <property type="match status" value="3"/>
</dbReference>
<evidence type="ECO:0000256" key="10">
    <source>
        <dbReference type="PROSITE-ProRule" id="PRU00282"/>
    </source>
</evidence>
<dbReference type="InterPro" id="IPR023395">
    <property type="entry name" value="MCP_dom_sf"/>
</dbReference>
<keyword evidence="7" id="KW-1133">Transmembrane helix</keyword>
<keyword evidence="6" id="KW-0999">Mitochondrion inner membrane</keyword>
<evidence type="ECO:0000256" key="4">
    <source>
        <dbReference type="ARBA" id="ARBA00022692"/>
    </source>
</evidence>
<dbReference type="PANTHER" id="PTHR45760:SF2">
    <property type="entry name" value="FI19922P1-RELATED"/>
    <property type="match status" value="1"/>
</dbReference>
<evidence type="ECO:0000256" key="2">
    <source>
        <dbReference type="ARBA" id="ARBA00006375"/>
    </source>
</evidence>
<evidence type="ECO:0000256" key="3">
    <source>
        <dbReference type="ARBA" id="ARBA00022448"/>
    </source>
</evidence>
<evidence type="ECO:0000256" key="9">
    <source>
        <dbReference type="ARBA" id="ARBA00023136"/>
    </source>
</evidence>
<gene>
    <name evidence="12" type="ORF">INT43_002257</name>
</gene>
<keyword evidence="5" id="KW-0677">Repeat</keyword>
<keyword evidence="13" id="KW-1185">Reference proteome</keyword>
<feature type="repeat" description="Solcar" evidence="10">
    <location>
        <begin position="55"/>
        <end position="156"/>
    </location>
</feature>
<accession>A0A8H7Q5R9</accession>
<dbReference type="Gene3D" id="1.50.40.10">
    <property type="entry name" value="Mitochondrial carrier domain"/>
    <property type="match status" value="2"/>
</dbReference>
<evidence type="ECO:0000256" key="5">
    <source>
        <dbReference type="ARBA" id="ARBA00022737"/>
    </source>
</evidence>
<comment type="subcellular location">
    <subcellularLocation>
        <location evidence="1">Mitochondrion inner membrane</location>
        <topology evidence="1">Multi-pass membrane protein</topology>
    </subcellularLocation>
</comment>
<evidence type="ECO:0008006" key="14">
    <source>
        <dbReference type="Google" id="ProtNLM"/>
    </source>
</evidence>
<dbReference type="GO" id="GO:0005743">
    <property type="term" value="C:mitochondrial inner membrane"/>
    <property type="evidence" value="ECO:0007669"/>
    <property type="project" value="UniProtKB-SubCell"/>
</dbReference>
<keyword evidence="8" id="KW-0496">Mitochondrion</keyword>
<name>A0A8H7Q5R9_MORIS</name>
<keyword evidence="4 10" id="KW-0812">Transmembrane</keyword>
<feature type="repeat" description="Solcar" evidence="10">
    <location>
        <begin position="271"/>
        <end position="355"/>
    </location>
</feature>
<dbReference type="OrthoDB" id="1747031at2759"/>
<protein>
    <recommendedName>
        <fullName evidence="14">Mitochondrial carrier protein</fullName>
    </recommendedName>
</protein>
<dbReference type="InterPro" id="IPR018108">
    <property type="entry name" value="MCP_transmembrane"/>
</dbReference>
<evidence type="ECO:0000256" key="11">
    <source>
        <dbReference type="RuleBase" id="RU000488"/>
    </source>
</evidence>
<dbReference type="SUPFAM" id="SSF103506">
    <property type="entry name" value="Mitochondrial carrier"/>
    <property type="match status" value="1"/>
</dbReference>
<comment type="caution">
    <text evidence="12">The sequence shown here is derived from an EMBL/GenBank/DDBJ whole genome shotgun (WGS) entry which is preliminary data.</text>
</comment>
<evidence type="ECO:0000256" key="8">
    <source>
        <dbReference type="ARBA" id="ARBA00023128"/>
    </source>
</evidence>
<dbReference type="GO" id="GO:1990542">
    <property type="term" value="P:mitochondrial transmembrane transport"/>
    <property type="evidence" value="ECO:0007669"/>
    <property type="project" value="InterPro"/>
</dbReference>
<dbReference type="InterPro" id="IPR002067">
    <property type="entry name" value="MCP"/>
</dbReference>
<reference evidence="12" key="1">
    <citation type="submission" date="2020-12" db="EMBL/GenBank/DDBJ databases">
        <title>Metabolic potential, ecology and presence of endohyphal bacteria is reflected in genomic diversity of Mucoromycotina.</title>
        <authorList>
            <person name="Muszewska A."/>
            <person name="Okrasinska A."/>
            <person name="Steczkiewicz K."/>
            <person name="Drgas O."/>
            <person name="Orlowska M."/>
            <person name="Perlinska-Lenart U."/>
            <person name="Aleksandrzak-Piekarczyk T."/>
            <person name="Szatraj K."/>
            <person name="Zielenkiewicz U."/>
            <person name="Pilsyk S."/>
            <person name="Malc E."/>
            <person name="Mieczkowski P."/>
            <person name="Kruszewska J.S."/>
            <person name="Biernat P."/>
            <person name="Pawlowska J."/>
        </authorList>
    </citation>
    <scope>NUCLEOTIDE SEQUENCE</scope>
    <source>
        <strain evidence="12">WA0000067209</strain>
    </source>
</reference>
<proteinExistence type="inferred from homology"/>
<evidence type="ECO:0000313" key="13">
    <source>
        <dbReference type="Proteomes" id="UP000654370"/>
    </source>
</evidence>
<evidence type="ECO:0000256" key="1">
    <source>
        <dbReference type="ARBA" id="ARBA00004448"/>
    </source>
</evidence>
<dbReference type="PRINTS" id="PR00926">
    <property type="entry name" value="MITOCARRIER"/>
</dbReference>
<keyword evidence="3 11" id="KW-0813">Transport</keyword>
<dbReference type="PANTHER" id="PTHR45760">
    <property type="entry name" value="FI19922P1-RELATED"/>
    <property type="match status" value="1"/>
</dbReference>
<comment type="similarity">
    <text evidence="2 11">Belongs to the mitochondrial carrier (TC 2.A.29) family.</text>
</comment>
<dbReference type="Pfam" id="PF00153">
    <property type="entry name" value="Mito_carr"/>
    <property type="match status" value="3"/>
</dbReference>
<dbReference type="AlphaFoldDB" id="A0A8H7Q5R9"/>
<keyword evidence="9 10" id="KW-0472">Membrane</keyword>
<feature type="repeat" description="Solcar" evidence="10">
    <location>
        <begin position="167"/>
        <end position="253"/>
    </location>
</feature>
<evidence type="ECO:0000313" key="12">
    <source>
        <dbReference type="EMBL" id="KAG2185820.1"/>
    </source>
</evidence>
<organism evidence="12 13">
    <name type="scientific">Mortierella isabellina</name>
    <name type="common">Filamentous fungus</name>
    <name type="synonym">Umbelopsis isabellina</name>
    <dbReference type="NCBI Taxonomy" id="91625"/>
    <lineage>
        <taxon>Eukaryota</taxon>
        <taxon>Fungi</taxon>
        <taxon>Fungi incertae sedis</taxon>
        <taxon>Mucoromycota</taxon>
        <taxon>Mucoromycotina</taxon>
        <taxon>Umbelopsidomycetes</taxon>
        <taxon>Umbelopsidales</taxon>
        <taxon>Umbelopsidaceae</taxon>
        <taxon>Umbelopsis</taxon>
    </lineage>
</organism>